<evidence type="ECO:0000313" key="1">
    <source>
        <dbReference type="EMBL" id="CAH1117597.1"/>
    </source>
</evidence>
<protein>
    <submittedName>
        <fullName evidence="1">Uncharacterized protein</fullName>
    </submittedName>
</protein>
<dbReference type="Proteomes" id="UP001153737">
    <property type="component" value="Chromosome 10"/>
</dbReference>
<dbReference type="InterPro" id="IPR036322">
    <property type="entry name" value="WD40_repeat_dom_sf"/>
</dbReference>
<dbReference type="EMBL" id="OU896716">
    <property type="protein sequence ID" value="CAH1117597.1"/>
    <property type="molecule type" value="Genomic_DNA"/>
</dbReference>
<keyword evidence="2" id="KW-1185">Reference proteome</keyword>
<gene>
    <name evidence="1" type="ORF">PHAECO_LOCUS1872</name>
</gene>
<reference evidence="1" key="2">
    <citation type="submission" date="2022-10" db="EMBL/GenBank/DDBJ databases">
        <authorList>
            <consortium name="ENA_rothamsted_submissions"/>
            <consortium name="culmorum"/>
            <person name="King R."/>
        </authorList>
    </citation>
    <scope>NUCLEOTIDE SEQUENCE</scope>
</reference>
<sequence>MFLNTPDKLESQPLKELRHDLLLNFSEESLFLGRDRSSFNVNIELPYPIDEPSKTSEDIVTKIIVEKSEYAKNLDLKRKGFHHDEKDIFREKYAGHEYINIPKHLLELYLKNDPDKFFNCDYNFYYTGGVLEHIVFNNEDYLIRPDVDNNLCISNLLNGSNEKFDYSVSSPIYNINSNQNAGKTFFVLREKQRISIVELEDNKSLRFMHEFDYPVPVLDAKMSTYHPHHLGVVSFNKLQVKNLETNKTLISLKSNLESDNDHFQQCQFMNENIILLMNRFSIKFLDYRDHTEEAVFDPKLIDCNSLCTFNILNNDLLLVSRHYLLKTDIRYLTNTTHYSHSLNVPPCYMDFTTEKEETYLCLSGQDVDSKVLFTGNCPYSMPIEVPSIRQTLKICRLQNPPLVLKDHLDKRLEYSVTGMKVLNLNGELSIFSTNCLGEIFKQEISNAKLDNERPVKGLTNWIDHLEEPEHTLYLTHVEEMSKARFALNCCPNEDRLKKYGKEGKAKKFLADYAPKFSKVNVKSLLAKDFLDVWNDDEDDASEEELPEVPVNDKVNDWIQTHDFSDDDDDDAKAFLDMVNSQK</sequence>
<proteinExistence type="predicted"/>
<name>A0A9P0GNU4_PHACE</name>
<accession>A0A9P0GNU4</accession>
<evidence type="ECO:0000313" key="2">
    <source>
        <dbReference type="Proteomes" id="UP001153737"/>
    </source>
</evidence>
<dbReference type="OrthoDB" id="45365at2759"/>
<reference evidence="1" key="1">
    <citation type="submission" date="2022-01" db="EMBL/GenBank/DDBJ databases">
        <authorList>
            <person name="King R."/>
        </authorList>
    </citation>
    <scope>NUCLEOTIDE SEQUENCE</scope>
</reference>
<organism evidence="1 2">
    <name type="scientific">Phaedon cochleariae</name>
    <name type="common">Mustard beetle</name>
    <dbReference type="NCBI Taxonomy" id="80249"/>
    <lineage>
        <taxon>Eukaryota</taxon>
        <taxon>Metazoa</taxon>
        <taxon>Ecdysozoa</taxon>
        <taxon>Arthropoda</taxon>
        <taxon>Hexapoda</taxon>
        <taxon>Insecta</taxon>
        <taxon>Pterygota</taxon>
        <taxon>Neoptera</taxon>
        <taxon>Endopterygota</taxon>
        <taxon>Coleoptera</taxon>
        <taxon>Polyphaga</taxon>
        <taxon>Cucujiformia</taxon>
        <taxon>Chrysomeloidea</taxon>
        <taxon>Chrysomelidae</taxon>
        <taxon>Chrysomelinae</taxon>
        <taxon>Chrysomelini</taxon>
        <taxon>Phaedon</taxon>
    </lineage>
</organism>
<dbReference type="AlphaFoldDB" id="A0A9P0GNU4"/>
<dbReference type="SUPFAM" id="SSF50978">
    <property type="entry name" value="WD40 repeat-like"/>
    <property type="match status" value="1"/>
</dbReference>